<keyword evidence="1" id="KW-0472">Membrane</keyword>
<comment type="caution">
    <text evidence="2">The sequence shown here is derived from an EMBL/GenBank/DDBJ whole genome shotgun (WGS) entry which is preliminary data.</text>
</comment>
<sequence>ILCIYGVVTNNIVFFHNLLFLIWIIILRNSIFCIVAVRDISVSHILKTTHGTHFTFLGDDYTPLTERIYSEKIVSKVCEKNFQKHWSTPWVLSNALWDICSIYFFHNLETNIRR</sequence>
<keyword evidence="3" id="KW-1185">Reference proteome</keyword>
<dbReference type="EMBL" id="JAPWTK010001329">
    <property type="protein sequence ID" value="KAJ8932964.1"/>
    <property type="molecule type" value="Genomic_DNA"/>
</dbReference>
<evidence type="ECO:0000313" key="3">
    <source>
        <dbReference type="Proteomes" id="UP001162162"/>
    </source>
</evidence>
<evidence type="ECO:0000313" key="2">
    <source>
        <dbReference type="EMBL" id="KAJ8932964.1"/>
    </source>
</evidence>
<proteinExistence type="predicted"/>
<name>A0AAV8X210_9CUCU</name>
<organism evidence="2 3">
    <name type="scientific">Aromia moschata</name>
    <dbReference type="NCBI Taxonomy" id="1265417"/>
    <lineage>
        <taxon>Eukaryota</taxon>
        <taxon>Metazoa</taxon>
        <taxon>Ecdysozoa</taxon>
        <taxon>Arthropoda</taxon>
        <taxon>Hexapoda</taxon>
        <taxon>Insecta</taxon>
        <taxon>Pterygota</taxon>
        <taxon>Neoptera</taxon>
        <taxon>Endopterygota</taxon>
        <taxon>Coleoptera</taxon>
        <taxon>Polyphaga</taxon>
        <taxon>Cucujiformia</taxon>
        <taxon>Chrysomeloidea</taxon>
        <taxon>Cerambycidae</taxon>
        <taxon>Cerambycinae</taxon>
        <taxon>Callichromatini</taxon>
        <taxon>Aromia</taxon>
    </lineage>
</organism>
<evidence type="ECO:0000256" key="1">
    <source>
        <dbReference type="SAM" id="Phobius"/>
    </source>
</evidence>
<feature type="transmembrane region" description="Helical" evidence="1">
    <location>
        <begin position="12"/>
        <end position="37"/>
    </location>
</feature>
<reference evidence="2" key="1">
    <citation type="journal article" date="2023" name="Insect Mol. Biol.">
        <title>Genome sequencing provides insights into the evolution of gene families encoding plant cell wall-degrading enzymes in longhorned beetles.</title>
        <authorList>
            <person name="Shin N.R."/>
            <person name="Okamura Y."/>
            <person name="Kirsch R."/>
            <person name="Pauchet Y."/>
        </authorList>
    </citation>
    <scope>NUCLEOTIDE SEQUENCE</scope>
    <source>
        <strain evidence="2">AMC_N1</strain>
    </source>
</reference>
<feature type="non-terminal residue" evidence="2">
    <location>
        <position position="1"/>
    </location>
</feature>
<keyword evidence="1" id="KW-0812">Transmembrane</keyword>
<accession>A0AAV8X210</accession>
<dbReference type="Proteomes" id="UP001162162">
    <property type="component" value="Unassembled WGS sequence"/>
</dbReference>
<gene>
    <name evidence="2" type="ORF">NQ318_004475</name>
</gene>
<dbReference type="AlphaFoldDB" id="A0AAV8X210"/>
<protein>
    <submittedName>
        <fullName evidence="2">Uncharacterized protein</fullName>
    </submittedName>
</protein>
<keyword evidence="1" id="KW-1133">Transmembrane helix</keyword>
<feature type="non-terminal residue" evidence="2">
    <location>
        <position position="114"/>
    </location>
</feature>